<evidence type="ECO:0008006" key="3">
    <source>
        <dbReference type="Google" id="ProtNLM"/>
    </source>
</evidence>
<dbReference type="RefSeq" id="WP_190578892.1">
    <property type="nucleotide sequence ID" value="NZ_CAWPQU010000016.1"/>
</dbReference>
<proteinExistence type="predicted"/>
<name>A0ABR8CCN2_9CYAN</name>
<comment type="caution">
    <text evidence="1">The sequence shown here is derived from an EMBL/GenBank/DDBJ whole genome shotgun (WGS) entry which is preliminary data.</text>
</comment>
<dbReference type="EMBL" id="JACJQY010000023">
    <property type="protein sequence ID" value="MBD2318096.1"/>
    <property type="molecule type" value="Genomic_DNA"/>
</dbReference>
<accession>A0ABR8CCN2</accession>
<dbReference type="SUPFAM" id="SSF47598">
    <property type="entry name" value="Ribbon-helix-helix"/>
    <property type="match status" value="1"/>
</dbReference>
<dbReference type="Proteomes" id="UP000618445">
    <property type="component" value="Unassembled WGS sequence"/>
</dbReference>
<gene>
    <name evidence="1" type="ORF">H6G05_14730</name>
</gene>
<organism evidence="1 2">
    <name type="scientific">Phormidium tenue FACHB-1050</name>
    <dbReference type="NCBI Taxonomy" id="2692857"/>
    <lineage>
        <taxon>Bacteria</taxon>
        <taxon>Bacillati</taxon>
        <taxon>Cyanobacteriota</taxon>
        <taxon>Cyanophyceae</taxon>
        <taxon>Oscillatoriophycideae</taxon>
        <taxon>Oscillatoriales</taxon>
        <taxon>Oscillatoriaceae</taxon>
        <taxon>Phormidium</taxon>
    </lineage>
</organism>
<evidence type="ECO:0000313" key="1">
    <source>
        <dbReference type="EMBL" id="MBD2318096.1"/>
    </source>
</evidence>
<sequence>MAETVTLQIPEALYERLAIAAGATQRSLEDIILQALQIGSPPTWKDVPEEFQTDLASLDRLDDDSLWQIARSQKTQLEMERYEFLLSKQQDAALTDSERLELDNLRKDSDRFMLRKSQSAAILKWRGHNVSRLAG</sequence>
<evidence type="ECO:0000313" key="2">
    <source>
        <dbReference type="Proteomes" id="UP000618445"/>
    </source>
</evidence>
<reference evidence="1 2" key="1">
    <citation type="journal article" date="2020" name="ISME J.">
        <title>Comparative genomics reveals insights into cyanobacterial evolution and habitat adaptation.</title>
        <authorList>
            <person name="Chen M.Y."/>
            <person name="Teng W.K."/>
            <person name="Zhao L."/>
            <person name="Hu C.X."/>
            <person name="Zhou Y.K."/>
            <person name="Han B.P."/>
            <person name="Song L.R."/>
            <person name="Shu W.S."/>
        </authorList>
    </citation>
    <scope>NUCLEOTIDE SEQUENCE [LARGE SCALE GENOMIC DNA]</scope>
    <source>
        <strain evidence="1 2">FACHB-1050</strain>
    </source>
</reference>
<protein>
    <recommendedName>
        <fullName evidence="3">CopG-like ribbon-helix-helix domain-containing protein</fullName>
    </recommendedName>
</protein>
<dbReference type="InterPro" id="IPR010985">
    <property type="entry name" value="Ribbon_hlx_hlx"/>
</dbReference>
<keyword evidence="2" id="KW-1185">Reference proteome</keyword>